<keyword evidence="3 7" id="KW-0479">Metal-binding</keyword>
<feature type="binding site" evidence="7">
    <location>
        <position position="144"/>
    </location>
    <ligand>
        <name>Zn(2+)</name>
        <dbReference type="ChEBI" id="CHEBI:29105"/>
    </ligand>
</feature>
<dbReference type="KEGG" id="btab:109044062"/>
<dbReference type="GO" id="GO:0005634">
    <property type="term" value="C:nucleus"/>
    <property type="evidence" value="ECO:0007669"/>
    <property type="project" value="TreeGrafter"/>
</dbReference>
<evidence type="ECO:0000256" key="1">
    <source>
        <dbReference type="ARBA" id="ARBA00012928"/>
    </source>
</evidence>
<evidence type="ECO:0000256" key="3">
    <source>
        <dbReference type="ARBA" id="ARBA00022723"/>
    </source>
</evidence>
<dbReference type="InterPro" id="IPR029035">
    <property type="entry name" value="DHS-like_NAD/FAD-binding_dom"/>
</dbReference>
<accession>A0A9P0A1L0</accession>
<keyword evidence="10" id="KW-1185">Reference proteome</keyword>
<feature type="active site" description="Proton acceptor" evidence="7">
    <location>
        <position position="133"/>
    </location>
</feature>
<dbReference type="GO" id="GO:0046872">
    <property type="term" value="F:metal ion binding"/>
    <property type="evidence" value="ECO:0007669"/>
    <property type="project" value="UniProtKB-KW"/>
</dbReference>
<feature type="binding site" evidence="7">
    <location>
        <position position="166"/>
    </location>
    <ligand>
        <name>Zn(2+)</name>
        <dbReference type="ChEBI" id="CHEBI:29105"/>
    </ligand>
</feature>
<dbReference type="SUPFAM" id="SSF52467">
    <property type="entry name" value="DHS-like NAD/FAD-binding domain"/>
    <property type="match status" value="1"/>
</dbReference>
<dbReference type="GO" id="GO:0070403">
    <property type="term" value="F:NAD+ binding"/>
    <property type="evidence" value="ECO:0007669"/>
    <property type="project" value="InterPro"/>
</dbReference>
<reference evidence="9" key="1">
    <citation type="submission" date="2021-12" db="EMBL/GenBank/DDBJ databases">
        <authorList>
            <person name="King R."/>
        </authorList>
    </citation>
    <scope>NUCLEOTIDE SEQUENCE</scope>
</reference>
<evidence type="ECO:0000313" key="10">
    <source>
        <dbReference type="Proteomes" id="UP001152759"/>
    </source>
</evidence>
<dbReference type="PANTHER" id="PTHR11085">
    <property type="entry name" value="NAD-DEPENDENT PROTEIN DEACYLASE SIRTUIN-5, MITOCHONDRIAL-RELATED"/>
    <property type="match status" value="1"/>
</dbReference>
<dbReference type="EMBL" id="OU963862">
    <property type="protein sequence ID" value="CAH0382405.1"/>
    <property type="molecule type" value="Genomic_DNA"/>
</dbReference>
<keyword evidence="5" id="KW-0520">NAD</keyword>
<feature type="binding site" evidence="7">
    <location>
        <position position="141"/>
    </location>
    <ligand>
        <name>Zn(2+)</name>
        <dbReference type="ChEBI" id="CHEBI:29105"/>
    </ligand>
</feature>
<organism evidence="9 10">
    <name type="scientific">Bemisia tabaci</name>
    <name type="common">Sweetpotato whitefly</name>
    <name type="synonym">Aleurodes tabaci</name>
    <dbReference type="NCBI Taxonomy" id="7038"/>
    <lineage>
        <taxon>Eukaryota</taxon>
        <taxon>Metazoa</taxon>
        <taxon>Ecdysozoa</taxon>
        <taxon>Arthropoda</taxon>
        <taxon>Hexapoda</taxon>
        <taxon>Insecta</taxon>
        <taxon>Pterygota</taxon>
        <taxon>Neoptera</taxon>
        <taxon>Paraneoptera</taxon>
        <taxon>Hemiptera</taxon>
        <taxon>Sternorrhyncha</taxon>
        <taxon>Aleyrodoidea</taxon>
        <taxon>Aleyrodidae</taxon>
        <taxon>Aleyrodinae</taxon>
        <taxon>Bemisia</taxon>
    </lineage>
</organism>
<dbReference type="GO" id="GO:0003714">
    <property type="term" value="F:transcription corepressor activity"/>
    <property type="evidence" value="ECO:0007669"/>
    <property type="project" value="TreeGrafter"/>
</dbReference>
<keyword evidence="2" id="KW-0808">Transferase</keyword>
<evidence type="ECO:0000256" key="5">
    <source>
        <dbReference type="ARBA" id="ARBA00023027"/>
    </source>
</evidence>
<dbReference type="Gene3D" id="2.20.28.200">
    <property type="match status" value="1"/>
</dbReference>
<feature type="domain" description="Deacetylase sirtuin-type" evidence="8">
    <location>
        <begin position="27"/>
        <end position="307"/>
    </location>
</feature>
<comment type="similarity">
    <text evidence="6">Belongs to the sirtuin family. Class IV subfamily.</text>
</comment>
<sequence length="458" mass="51874">MSCNYADGLSPYDNKGKLGLSEEFDSEEEVNRKVDILAEWIQNSNHVVVHTGAGISTSAGIPDFRGPNGVWTLEAKGLKPSINISFDDAVPTKTHMALRKMIDLGKIHFIVSQNIDGLHLKSGVPRKYLSELHGNMFIEQCNHCHRQFVRKTATTSVGQKNLQIKCPGLRLNGRPCRGDLHDVILDWEHNLPEKDLGLADFHSCLADLSICLGTTLQIIPSGTLPLNTKKFNNGRLVICNLQPTKYDKKANLVIHTYVDDIMIKLMKKFNVPIPDYNPELDPTKGSEKNEWTIPESEVKLMRKLYEEKCCKSKRKKIKLEKSKDEDTETVEHKLDIQRENGNFSQLNQRELLDFIKSESKEGLKHESIKLEQTNEQEILEKKLTSIKSEVVTEEGTNDLNVIRDYNNVVSDINNVENRANDNGEKELLNQTECSENFVPELKASDSKSQVVEQNLIVN</sequence>
<protein>
    <recommendedName>
        <fullName evidence="1">protein acetyllysine N-acetyltransferase</fullName>
        <ecNumber evidence="1">2.3.1.286</ecNumber>
    </recommendedName>
</protein>
<dbReference type="InterPro" id="IPR026590">
    <property type="entry name" value="Ssirtuin_cat_dom"/>
</dbReference>
<proteinExistence type="inferred from homology"/>
<dbReference type="PANTHER" id="PTHR11085:SF12">
    <property type="entry name" value="NAD-DEPENDENT PROTEIN DEACYLASE SIRTUIN-6"/>
    <property type="match status" value="1"/>
</dbReference>
<dbReference type="Pfam" id="PF02146">
    <property type="entry name" value="SIR2"/>
    <property type="match status" value="1"/>
</dbReference>
<name>A0A9P0A1L0_BEMTA</name>
<dbReference type="FunFam" id="3.40.50.1220:FF:000038">
    <property type="entry name" value="NAD-dependent protein deacetylase sirtuin-6 isoform X2"/>
    <property type="match status" value="1"/>
</dbReference>
<evidence type="ECO:0000313" key="9">
    <source>
        <dbReference type="EMBL" id="CAH0382405.1"/>
    </source>
</evidence>
<dbReference type="InterPro" id="IPR003000">
    <property type="entry name" value="Sirtuin"/>
</dbReference>
<evidence type="ECO:0000256" key="4">
    <source>
        <dbReference type="ARBA" id="ARBA00022833"/>
    </source>
</evidence>
<evidence type="ECO:0000256" key="7">
    <source>
        <dbReference type="PROSITE-ProRule" id="PRU00236"/>
    </source>
</evidence>
<dbReference type="GO" id="GO:0000122">
    <property type="term" value="P:negative regulation of transcription by RNA polymerase II"/>
    <property type="evidence" value="ECO:0007669"/>
    <property type="project" value="TreeGrafter"/>
</dbReference>
<keyword evidence="4 7" id="KW-0862">Zinc</keyword>
<dbReference type="InterPro" id="IPR050134">
    <property type="entry name" value="NAD-dep_sirtuin_deacylases"/>
</dbReference>
<dbReference type="EC" id="2.3.1.286" evidence="1"/>
<dbReference type="Gene3D" id="3.40.50.1220">
    <property type="entry name" value="TPP-binding domain"/>
    <property type="match status" value="1"/>
</dbReference>
<dbReference type="Proteomes" id="UP001152759">
    <property type="component" value="Chromosome 1"/>
</dbReference>
<evidence type="ECO:0000259" key="8">
    <source>
        <dbReference type="PROSITE" id="PS50305"/>
    </source>
</evidence>
<dbReference type="GO" id="GO:0046969">
    <property type="term" value="F:histone H3K9 deacetylase activity, NAD-dependent"/>
    <property type="evidence" value="ECO:0007669"/>
    <property type="project" value="TreeGrafter"/>
</dbReference>
<feature type="binding site" evidence="7">
    <location>
        <position position="176"/>
    </location>
    <ligand>
        <name>Zn(2+)</name>
        <dbReference type="ChEBI" id="CHEBI:29105"/>
    </ligand>
</feature>
<gene>
    <name evidence="9" type="ORF">BEMITA_LOCUS1950</name>
</gene>
<dbReference type="AlphaFoldDB" id="A0A9P0A1L0"/>
<dbReference type="PROSITE" id="PS50305">
    <property type="entry name" value="SIRTUIN"/>
    <property type="match status" value="1"/>
</dbReference>
<evidence type="ECO:0000256" key="6">
    <source>
        <dbReference type="ARBA" id="ARBA00038170"/>
    </source>
</evidence>
<evidence type="ECO:0000256" key="2">
    <source>
        <dbReference type="ARBA" id="ARBA00022679"/>
    </source>
</evidence>